<keyword evidence="5" id="KW-0732">Signal</keyword>
<evidence type="ECO:0008006" key="8">
    <source>
        <dbReference type="Google" id="ProtNLM"/>
    </source>
</evidence>
<dbReference type="Proteomes" id="UP001345219">
    <property type="component" value="Chromosome 23"/>
</dbReference>
<dbReference type="InterPro" id="IPR035669">
    <property type="entry name" value="SGNH_plant_lipase-like"/>
</dbReference>
<feature type="chain" id="PRO_5042883082" description="GDSL esterase/lipase" evidence="5">
    <location>
        <begin position="24"/>
        <end position="373"/>
    </location>
</feature>
<dbReference type="SUPFAM" id="SSF52266">
    <property type="entry name" value="SGNH hydrolase"/>
    <property type="match status" value="1"/>
</dbReference>
<sequence>MDSHVWPLVSSLGLLLLLSLLTGHRVVEGSSRHHGYAHSSGRHRHQLQTTYSSRQAHAFRPTKLFVFGDSYADTGNIGKAESNSWKVPYGITFPGKPSGRFSSGRVLTDYFAKSMGARSPIPYKWKRLGTQHLQYGMNFAYGGTGVFNTLVPHPNMTAQIGLLEQLIKDKTFSAGDMKWSVVLVTLSGNDYSAYNARNGMIQSLPAFIESVVIQLSKNLRRLYALGAKKVAMAALQPLGCLPTSTAANSFQSCNDTVNLLVELHNQMLHQAVDDLNNQTHSSTFIIVDLYSSFMSVLNSTGGDPKFDKPLKPCCIGINSGYNCGSVDKTGSKMYTVCEDPESAFFWDMVHPTQAGWQAVFSSISAALSAALSF</sequence>
<gene>
    <name evidence="6" type="ORF">SAY87_030022</name>
</gene>
<proteinExistence type="inferred from homology"/>
<evidence type="ECO:0000256" key="1">
    <source>
        <dbReference type="ARBA" id="ARBA00008668"/>
    </source>
</evidence>
<dbReference type="PANTHER" id="PTHR46020:SF32">
    <property type="entry name" value="GDSL ESTERASE_LIPASE"/>
    <property type="match status" value="1"/>
</dbReference>
<dbReference type="GO" id="GO:0016788">
    <property type="term" value="F:hydrolase activity, acting on ester bonds"/>
    <property type="evidence" value="ECO:0007669"/>
    <property type="project" value="InterPro"/>
</dbReference>
<dbReference type="GO" id="GO:0016042">
    <property type="term" value="P:lipid catabolic process"/>
    <property type="evidence" value="ECO:0007669"/>
    <property type="project" value="UniProtKB-KW"/>
</dbReference>
<name>A0AAN7Q9Y6_9MYRT</name>
<organism evidence="6 7">
    <name type="scientific">Trapa incisa</name>
    <dbReference type="NCBI Taxonomy" id="236973"/>
    <lineage>
        <taxon>Eukaryota</taxon>
        <taxon>Viridiplantae</taxon>
        <taxon>Streptophyta</taxon>
        <taxon>Embryophyta</taxon>
        <taxon>Tracheophyta</taxon>
        <taxon>Spermatophyta</taxon>
        <taxon>Magnoliopsida</taxon>
        <taxon>eudicotyledons</taxon>
        <taxon>Gunneridae</taxon>
        <taxon>Pentapetalae</taxon>
        <taxon>rosids</taxon>
        <taxon>malvids</taxon>
        <taxon>Myrtales</taxon>
        <taxon>Lythraceae</taxon>
        <taxon>Trapa</taxon>
    </lineage>
</organism>
<dbReference type="CDD" id="cd01837">
    <property type="entry name" value="SGNH_plant_lipase_like"/>
    <property type="match status" value="1"/>
</dbReference>
<evidence type="ECO:0000256" key="4">
    <source>
        <dbReference type="ARBA" id="ARBA00023098"/>
    </source>
</evidence>
<keyword evidence="4" id="KW-0443">Lipid metabolism</keyword>
<keyword evidence="3" id="KW-0442">Lipid degradation</keyword>
<dbReference type="PANTHER" id="PTHR46020">
    <property type="entry name" value="OSJNBB0059K02.9 PROTEIN"/>
    <property type="match status" value="1"/>
</dbReference>
<keyword evidence="2" id="KW-0378">Hydrolase</keyword>
<evidence type="ECO:0000256" key="3">
    <source>
        <dbReference type="ARBA" id="ARBA00022963"/>
    </source>
</evidence>
<dbReference type="InterPro" id="IPR036514">
    <property type="entry name" value="SGNH_hydro_sf"/>
</dbReference>
<reference evidence="6 7" key="1">
    <citation type="journal article" date="2023" name="Hortic Res">
        <title>Pangenome of water caltrop reveals structural variations and asymmetric subgenome divergence after allopolyploidization.</title>
        <authorList>
            <person name="Zhang X."/>
            <person name="Chen Y."/>
            <person name="Wang L."/>
            <person name="Yuan Y."/>
            <person name="Fang M."/>
            <person name="Shi L."/>
            <person name="Lu R."/>
            <person name="Comes H.P."/>
            <person name="Ma Y."/>
            <person name="Chen Y."/>
            <person name="Huang G."/>
            <person name="Zhou Y."/>
            <person name="Zheng Z."/>
            <person name="Qiu Y."/>
        </authorList>
    </citation>
    <scope>NUCLEOTIDE SEQUENCE [LARGE SCALE GENOMIC DNA]</scope>
    <source>
        <tissue evidence="6">Roots</tissue>
    </source>
</reference>
<accession>A0AAN7Q9Y6</accession>
<comment type="similarity">
    <text evidence="1">Belongs to the 'GDSL' lipolytic enzyme family.</text>
</comment>
<dbReference type="Pfam" id="PF00657">
    <property type="entry name" value="Lipase_GDSL"/>
    <property type="match status" value="1"/>
</dbReference>
<dbReference type="InterPro" id="IPR001087">
    <property type="entry name" value="GDSL"/>
</dbReference>
<evidence type="ECO:0000256" key="2">
    <source>
        <dbReference type="ARBA" id="ARBA00022801"/>
    </source>
</evidence>
<comment type="caution">
    <text evidence="6">The sequence shown here is derived from an EMBL/GenBank/DDBJ whole genome shotgun (WGS) entry which is preliminary data.</text>
</comment>
<evidence type="ECO:0000256" key="5">
    <source>
        <dbReference type="SAM" id="SignalP"/>
    </source>
</evidence>
<dbReference type="Gene3D" id="3.40.50.1110">
    <property type="entry name" value="SGNH hydrolase"/>
    <property type="match status" value="1"/>
</dbReference>
<evidence type="ECO:0000313" key="7">
    <source>
        <dbReference type="Proteomes" id="UP001345219"/>
    </source>
</evidence>
<protein>
    <recommendedName>
        <fullName evidence="8">GDSL esterase/lipase</fullName>
    </recommendedName>
</protein>
<dbReference type="EMBL" id="JAXIOK010000009">
    <property type="protein sequence ID" value="KAK4762138.1"/>
    <property type="molecule type" value="Genomic_DNA"/>
</dbReference>
<evidence type="ECO:0000313" key="6">
    <source>
        <dbReference type="EMBL" id="KAK4762138.1"/>
    </source>
</evidence>
<dbReference type="AlphaFoldDB" id="A0AAN7Q9Y6"/>
<keyword evidence="7" id="KW-1185">Reference proteome</keyword>
<feature type="signal peptide" evidence="5">
    <location>
        <begin position="1"/>
        <end position="23"/>
    </location>
</feature>